<keyword evidence="1" id="KW-0966">Cell projection</keyword>
<accession>A0ABQ5N4Y4</accession>
<protein>
    <submittedName>
        <fullName evidence="1">Flagellar biosynthesis protein</fullName>
    </submittedName>
</protein>
<dbReference type="EMBL" id="BRXR01000001">
    <property type="protein sequence ID" value="GLC30297.1"/>
    <property type="molecule type" value="Genomic_DNA"/>
</dbReference>
<comment type="caution">
    <text evidence="1">The sequence shown here is derived from an EMBL/GenBank/DDBJ whole genome shotgun (WGS) entry which is preliminary data.</text>
</comment>
<evidence type="ECO:0000313" key="1">
    <source>
        <dbReference type="EMBL" id="GLC30297.1"/>
    </source>
</evidence>
<gene>
    <name evidence="1" type="primary">fliUV</name>
    <name evidence="1" type="ORF">bsdE14_17070</name>
</gene>
<dbReference type="RefSeq" id="WP_264849559.1">
    <property type="nucleotide sequence ID" value="NZ_BRXR01000001.1"/>
</dbReference>
<keyword evidence="1" id="KW-0969">Cilium</keyword>
<keyword evidence="2" id="KW-1185">Reference proteome</keyword>
<sequence length="416" mass="48235">MFKFDAFTEQNFSEFTCIGKDCEATCCAGWTIFVDRKTYNKYKKIKQPSLSNLISYNVRKVTEDYNDNKYATIKMNSFGSCPFLRGGLCIVHKKLGESYLSKTCNRYPRKVNLVLGELEASLSLSCPEAARNVILQSEKMKFVKTTITSPVDYGIDKIIMPSSKIHQELFYSIRGTMIDIIQNRSYRLEERLVLLGRVVNKIQVRINKNCSLDMDAIVAKCTEDFTDEIEHNSLKNSDFTLQLELLQKVLGLLDLEHMVAEKFNNIIDNYMTALGISSIMELKSSSQKLKEAYFNYYEDFIKENEHIFENYLVYYVFCNATALSKSNSILEIYSMMIVNYSLIQTILIGISSFNKGLSQGNVIEVVYSFSRITDHNKHYSKEIYNMIKYNKIDKLSYLEVLIYRMNFSEMIHEEYA</sequence>
<organism evidence="1 2">
    <name type="scientific">Clostridium omnivorum</name>
    <dbReference type="NCBI Taxonomy" id="1604902"/>
    <lineage>
        <taxon>Bacteria</taxon>
        <taxon>Bacillati</taxon>
        <taxon>Bacillota</taxon>
        <taxon>Clostridia</taxon>
        <taxon>Eubacteriales</taxon>
        <taxon>Clostridiaceae</taxon>
        <taxon>Clostridium</taxon>
    </lineage>
</organism>
<name>A0ABQ5N4Y4_9CLOT</name>
<keyword evidence="1" id="KW-0282">Flagellum</keyword>
<evidence type="ECO:0000313" key="2">
    <source>
        <dbReference type="Proteomes" id="UP001208567"/>
    </source>
</evidence>
<dbReference type="Proteomes" id="UP001208567">
    <property type="component" value="Unassembled WGS sequence"/>
</dbReference>
<dbReference type="NCBIfam" id="NF038110">
    <property type="entry name" value="Lys_methyl_FliB"/>
    <property type="match status" value="1"/>
</dbReference>
<proteinExistence type="predicted"/>
<reference evidence="1 2" key="1">
    <citation type="journal article" date="2024" name="Int. J. Syst. Evol. Microbiol.">
        <title>Clostridium omnivorum sp. nov., isolated from anoxic soil under the treatment of reductive soil disinfestation.</title>
        <authorList>
            <person name="Ueki A."/>
            <person name="Tonouchi A."/>
            <person name="Kaku N."/>
            <person name="Honma S."/>
            <person name="Ueki K."/>
        </authorList>
    </citation>
    <scope>NUCLEOTIDE SEQUENCE [LARGE SCALE GENOMIC DNA]</scope>
    <source>
        <strain evidence="1 2">E14</strain>
    </source>
</reference>